<protein>
    <recommendedName>
        <fullName evidence="14">Small ribosomal subunit protein uS2m</fullName>
    </recommendedName>
    <alternativeName>
        <fullName evidence="15">28S ribosomal protein S2, mitochondrial</fullName>
    </alternativeName>
</protein>
<dbReference type="Proteomes" id="UP001607302">
    <property type="component" value="Unassembled WGS sequence"/>
</dbReference>
<dbReference type="InterPro" id="IPR017871">
    <property type="entry name" value="ABC_transporter-like_CS"/>
</dbReference>
<dbReference type="Pfam" id="PF00318">
    <property type="entry name" value="Ribosomal_S2"/>
    <property type="match status" value="2"/>
</dbReference>
<comment type="subcellular location">
    <subcellularLocation>
        <location evidence="1">Membrane</location>
        <topology evidence="1">Multi-pass membrane protein</topology>
    </subcellularLocation>
    <subcellularLocation>
        <location evidence="2">Mitochondrion</location>
    </subcellularLocation>
</comment>
<keyword evidence="4" id="KW-0813">Transport</keyword>
<dbReference type="Pfam" id="PF00005">
    <property type="entry name" value="ABC_tran"/>
    <property type="match status" value="2"/>
</dbReference>
<dbReference type="FunFam" id="1.20.1560.10:FF:000014">
    <property type="entry name" value="Multidrug resistance-associated protein member 4"/>
    <property type="match status" value="1"/>
</dbReference>
<feature type="domain" description="ABC transporter" evidence="17">
    <location>
        <begin position="388"/>
        <end position="630"/>
    </location>
</feature>
<evidence type="ECO:0000256" key="7">
    <source>
        <dbReference type="ARBA" id="ARBA00022840"/>
    </source>
</evidence>
<dbReference type="Gene3D" id="3.40.50.300">
    <property type="entry name" value="P-loop containing nucleotide triphosphate hydrolases"/>
    <property type="match status" value="2"/>
</dbReference>
<dbReference type="Gene3D" id="3.40.50.10490">
    <property type="entry name" value="Glucose-6-phosphate isomerase like protein, domain 1"/>
    <property type="match status" value="1"/>
</dbReference>
<feature type="transmembrane region" description="Helical" evidence="16">
    <location>
        <begin position="885"/>
        <end position="902"/>
    </location>
</feature>
<keyword evidence="7" id="KW-0067">ATP-binding</keyword>
<feature type="transmembrane region" description="Helical" evidence="16">
    <location>
        <begin position="296"/>
        <end position="320"/>
    </location>
</feature>
<organism evidence="19 20">
    <name type="scientific">Vespula squamosa</name>
    <name type="common">Southern yellow jacket</name>
    <name type="synonym">Wasp</name>
    <dbReference type="NCBI Taxonomy" id="30214"/>
    <lineage>
        <taxon>Eukaryota</taxon>
        <taxon>Metazoa</taxon>
        <taxon>Ecdysozoa</taxon>
        <taxon>Arthropoda</taxon>
        <taxon>Hexapoda</taxon>
        <taxon>Insecta</taxon>
        <taxon>Pterygota</taxon>
        <taxon>Neoptera</taxon>
        <taxon>Endopterygota</taxon>
        <taxon>Hymenoptera</taxon>
        <taxon>Apocrita</taxon>
        <taxon>Aculeata</taxon>
        <taxon>Vespoidea</taxon>
        <taxon>Vespidae</taxon>
        <taxon>Vespinae</taxon>
        <taxon>Vespula</taxon>
    </lineage>
</organism>
<evidence type="ECO:0000259" key="18">
    <source>
        <dbReference type="PROSITE" id="PS50929"/>
    </source>
</evidence>
<dbReference type="InterPro" id="IPR027417">
    <property type="entry name" value="P-loop_NTPase"/>
</dbReference>
<dbReference type="InterPro" id="IPR001865">
    <property type="entry name" value="Ribosomal_uS2"/>
</dbReference>
<feature type="domain" description="ABC transmembrane type-1" evidence="18">
    <location>
        <begin position="713"/>
        <end position="1017"/>
    </location>
</feature>
<keyword evidence="9 16" id="KW-1133">Transmembrane helix</keyword>
<dbReference type="CDD" id="cd03250">
    <property type="entry name" value="ABCC_MRP_domain1"/>
    <property type="match status" value="1"/>
</dbReference>
<dbReference type="InterPro" id="IPR036640">
    <property type="entry name" value="ABC1_TM_sf"/>
</dbReference>
<comment type="similarity">
    <text evidence="3">Belongs to the universal ribosomal protein uS2 family.</text>
</comment>
<keyword evidence="8" id="KW-0689">Ribosomal protein</keyword>
<comment type="caution">
    <text evidence="19">The sequence shown here is derived from an EMBL/GenBank/DDBJ whole genome shotgun (WGS) entry which is preliminary data.</text>
</comment>
<dbReference type="SUPFAM" id="SSF52540">
    <property type="entry name" value="P-loop containing nucleoside triphosphate hydrolases"/>
    <property type="match status" value="2"/>
</dbReference>
<evidence type="ECO:0000256" key="9">
    <source>
        <dbReference type="ARBA" id="ARBA00022989"/>
    </source>
</evidence>
<dbReference type="InterPro" id="IPR003593">
    <property type="entry name" value="AAA+_ATPase"/>
</dbReference>
<feature type="domain" description="ABC transmembrane type-1" evidence="18">
    <location>
        <begin position="83"/>
        <end position="255"/>
    </location>
</feature>
<evidence type="ECO:0000256" key="6">
    <source>
        <dbReference type="ARBA" id="ARBA00022741"/>
    </source>
</evidence>
<evidence type="ECO:0000313" key="20">
    <source>
        <dbReference type="Proteomes" id="UP001607302"/>
    </source>
</evidence>
<dbReference type="SUPFAM" id="SSF52313">
    <property type="entry name" value="Ribosomal protein S2"/>
    <property type="match status" value="1"/>
</dbReference>
<gene>
    <name evidence="19" type="ORF">V1478_010886</name>
</gene>
<dbReference type="InterPro" id="IPR023591">
    <property type="entry name" value="Ribosomal_uS2_flav_dom_sf"/>
</dbReference>
<dbReference type="GO" id="GO:0005524">
    <property type="term" value="F:ATP binding"/>
    <property type="evidence" value="ECO:0007669"/>
    <property type="project" value="UniProtKB-KW"/>
</dbReference>
<feature type="transmembrane region" description="Helical" evidence="16">
    <location>
        <begin position="182"/>
        <end position="201"/>
    </location>
</feature>
<evidence type="ECO:0000256" key="14">
    <source>
        <dbReference type="ARBA" id="ARBA00071390"/>
    </source>
</evidence>
<evidence type="ECO:0000256" key="12">
    <source>
        <dbReference type="ARBA" id="ARBA00023274"/>
    </source>
</evidence>
<dbReference type="PROSITE" id="PS50929">
    <property type="entry name" value="ABC_TM1F"/>
    <property type="match status" value="2"/>
</dbReference>
<keyword evidence="6" id="KW-0547">Nucleotide-binding</keyword>
<dbReference type="PANTHER" id="PTHR24223">
    <property type="entry name" value="ATP-BINDING CASSETTE SUB-FAMILY C"/>
    <property type="match status" value="1"/>
</dbReference>
<dbReference type="PANTHER" id="PTHR24223:SF415">
    <property type="entry name" value="FI20190P1"/>
    <property type="match status" value="1"/>
</dbReference>
<accession>A0ABD2AFN1</accession>
<evidence type="ECO:0000256" key="1">
    <source>
        <dbReference type="ARBA" id="ARBA00004141"/>
    </source>
</evidence>
<keyword evidence="5 16" id="KW-0812">Transmembrane</keyword>
<evidence type="ECO:0000256" key="5">
    <source>
        <dbReference type="ARBA" id="ARBA00022692"/>
    </source>
</evidence>
<reference evidence="19 20" key="1">
    <citation type="journal article" date="2024" name="Ann. Entomol. Soc. Am.">
        <title>Genomic analyses of the southern and eastern yellowjacket wasps (Hymenoptera: Vespidae) reveal evolutionary signatures of social life.</title>
        <authorList>
            <person name="Catto M.A."/>
            <person name="Caine P.B."/>
            <person name="Orr S.E."/>
            <person name="Hunt B.G."/>
            <person name="Goodisman M.A.D."/>
        </authorList>
    </citation>
    <scope>NUCLEOTIDE SEQUENCE [LARGE SCALE GENOMIC DNA]</scope>
    <source>
        <strain evidence="19">233</strain>
        <tissue evidence="19">Head and thorax</tissue>
    </source>
</reference>
<evidence type="ECO:0000256" key="8">
    <source>
        <dbReference type="ARBA" id="ARBA00022980"/>
    </source>
</evidence>
<dbReference type="SMART" id="SM00382">
    <property type="entry name" value="AAA"/>
    <property type="match status" value="2"/>
</dbReference>
<dbReference type="InterPro" id="IPR005706">
    <property type="entry name" value="Ribosomal_uS2_bac/mit/plastid"/>
</dbReference>
<evidence type="ECO:0000256" key="11">
    <source>
        <dbReference type="ARBA" id="ARBA00023136"/>
    </source>
</evidence>
<dbReference type="PROSITE" id="PS00211">
    <property type="entry name" value="ABC_TRANSPORTER_1"/>
    <property type="match status" value="1"/>
</dbReference>
<dbReference type="FunFam" id="3.40.50.10490:FF:000026">
    <property type="entry name" value="28S ribosomal protein S2, mitochondrial"/>
    <property type="match status" value="1"/>
</dbReference>
<evidence type="ECO:0000259" key="17">
    <source>
        <dbReference type="PROSITE" id="PS50893"/>
    </source>
</evidence>
<dbReference type="CDD" id="cd01425">
    <property type="entry name" value="RPS2"/>
    <property type="match status" value="1"/>
</dbReference>
<dbReference type="GO" id="GO:0005743">
    <property type="term" value="C:mitochondrial inner membrane"/>
    <property type="evidence" value="ECO:0007669"/>
    <property type="project" value="UniProtKB-ARBA"/>
</dbReference>
<dbReference type="InterPro" id="IPR011527">
    <property type="entry name" value="ABC1_TM_dom"/>
</dbReference>
<dbReference type="FunFam" id="3.40.50.300:FF:000163">
    <property type="entry name" value="Multidrug resistance-associated protein member 4"/>
    <property type="match status" value="1"/>
</dbReference>
<proteinExistence type="inferred from homology"/>
<keyword evidence="10" id="KW-0496">Mitochondrion</keyword>
<dbReference type="PRINTS" id="PR00395">
    <property type="entry name" value="RIBOSOMALS2"/>
</dbReference>
<keyword evidence="12" id="KW-0687">Ribonucleoprotein</keyword>
<dbReference type="InterPro" id="IPR003439">
    <property type="entry name" value="ABC_transporter-like_ATP-bd"/>
</dbReference>
<evidence type="ECO:0000256" key="15">
    <source>
        <dbReference type="ARBA" id="ARBA00083109"/>
    </source>
</evidence>
<evidence type="ECO:0000256" key="10">
    <source>
        <dbReference type="ARBA" id="ARBA00023128"/>
    </source>
</evidence>
<sequence>MDIQRCPVKKNPKESANIFSVLTFWWLKDIFIKGIHETLTLDDIYNPLMSNESERLGNLLEKEWRREWKKLQDLEYVLGKDGLVINIIISVCIFHHAYLKSQEIGMQIRIACTSLIYKKILRLSKAALMQTTNAGQIINILSNDMNRFDTVSINLHYLWIAPIQLVVVTYIMWAMIGVSTFLGIACLLLISFPVQGCFPIMSKHLRAKLARLTDTRVQLMSEFITGIQMIKMYGWEKPFSKFVMKTRIAEMKKIRLCSFIRVLALSMLIYTERLTLYFCMVSYALTNKTLSPEYTYIWTTFFNLLQLTMVLHFLQALISWNETTITINRIEEFLMLDEVISNNQTSLMTPKYEKKRGKIDIEYCTIILKREEPVIDVQPEKQPSIEMIKMSANWMSNKLPPTLCNISMKVDPGQLCILLGQVGAGKTAILNTILKELPLGAGTIRILQNSSTKMESQSNLEKYFTDNKNIIISYASQEPWLFDGTIKENILFGQVYDNKRYVDVTRVCALNKDLQQLPQGDMTIVGERGIMLSGGQKARVNLARAVYKQADIYLLDDPLSAVDTKVAKHIFTKCIIQYLRDKTRILATHQLQFIKSADVIVALDHGTVKSKGSYNELIKNNDEFLRMVTRIKMDKERKVLKEDTTEKFFGQNRDSIRSRTSIRSQSSSIVEFEYGDYEKADTSEQDELFETGNIPWKLYVKYFRYGGSWFTLIIFVILSIITQISVNGTDYWVSYWTNLEVIRSSKNQSLIMNKKNEYQHTISNTILSSFLSIDNLGLLTTTSAIYVYTISIVICVILVILRSIFFMEICVIASRKIHDASFNNLLQANMRFFHMNPSGRILNRFSKDIGAIDELLPKPMIEVIQIFLVTCGIIIMELIVNYWTIIPFIILGIFAYFIKIVYIKTVQSIKRYEGICRSPIFCHINATLNGLATIRSSGEATQDMLQKKFDHLQDRHTGTWYLLLATSALLGLVFDLLTCLFVAFICFYFILIHSDNILGGDVGLAISQALIIIGMLQYGIKQIVEVVIQMTSVERIFQYMDLPKEKSLAITNSPPPTWPSQGQLVLKNVSMRYSPNEPHVLKNLTVTIEAGWKVGIVGRTGAGKSSLISALFRLFSDGLEGQIIIDEKDTSTIDLHELRSRISIIPQEPILFAASLRYNLDPFNQYDDAHLWDILREVEFTDIDLNDQIIANGNNLSIGQKQMICLARSMLRKNRIIVLDEATANIDSQTDELIQRTLRTKFADYTVLTIAHRLNTIIDSNRVLVMDAGEIAEFGHPYELLRDKPNGLFAQMVKNTGRVMSKNLLQQAEMAYRRDSVENDHRSSEGMSPFFRSRVIGKTLTSVTAGTRVGVSGASLSPTEDFVLIFEISKYRHDRSCLEMSEADGVDGGAFRKRGLTHLQWAEKPEAPEAERHLEGMSPFFRSRMIGKTLTRVTAGTRVGVSGASLSPTEDCVLIFEISKYRHDRSCLEMSEADGVDGGAFRKRGLTHLQWAEKPEAPEAERHLVLRERNSLRAFGSNVYQKAMSTKVSIEQEETNDKIKMSIDPMEHPDFFQVHNLFTIKDLFNKMVHYGHKEGTLHENMRRFIFGSRLGHLIIDLNQTAELLRQALNFTAHIALKGGLILFISKNPPSTYIIEKTAMNCQEYALTRTWKPGTFTDSVKIFRLETRLPDLCIFLHTLDNVLTPHPAVIQAAKMCIPTIGIVDTNCNPNLITYPVPGNDDTPCAIELYCKLFSEAIMRGKTARKLMLQK</sequence>
<dbReference type="GO" id="GO:0005763">
    <property type="term" value="C:mitochondrial small ribosomal subunit"/>
    <property type="evidence" value="ECO:0007669"/>
    <property type="project" value="UniProtKB-ARBA"/>
</dbReference>
<evidence type="ECO:0000256" key="2">
    <source>
        <dbReference type="ARBA" id="ARBA00004173"/>
    </source>
</evidence>
<feature type="transmembrane region" description="Helical" evidence="16">
    <location>
        <begin position="785"/>
        <end position="807"/>
    </location>
</feature>
<evidence type="ECO:0000256" key="13">
    <source>
        <dbReference type="ARBA" id="ARBA00059792"/>
    </source>
</evidence>
<dbReference type="SUPFAM" id="SSF90123">
    <property type="entry name" value="ABC transporter transmembrane region"/>
    <property type="match status" value="2"/>
</dbReference>
<feature type="domain" description="ABC transporter" evidence="17">
    <location>
        <begin position="1064"/>
        <end position="1293"/>
    </location>
</feature>
<feature type="transmembrane region" description="Helical" evidence="16">
    <location>
        <begin position="707"/>
        <end position="726"/>
    </location>
</feature>
<dbReference type="CDD" id="cd03244">
    <property type="entry name" value="ABCC_MRP_domain2"/>
    <property type="match status" value="1"/>
</dbReference>
<evidence type="ECO:0000313" key="19">
    <source>
        <dbReference type="EMBL" id="KAL2719424.1"/>
    </source>
</evidence>
<dbReference type="EMBL" id="JAUDFV010000149">
    <property type="protein sequence ID" value="KAL2719424.1"/>
    <property type="molecule type" value="Genomic_DNA"/>
</dbReference>
<feature type="transmembrane region" description="Helical" evidence="16">
    <location>
        <begin position="960"/>
        <end position="990"/>
    </location>
</feature>
<keyword evidence="11 16" id="KW-0472">Membrane</keyword>
<feature type="transmembrane region" description="Helical" evidence="16">
    <location>
        <begin position="155"/>
        <end position="176"/>
    </location>
</feature>
<dbReference type="FunFam" id="3.40.50.300:FF:000997">
    <property type="entry name" value="Multidrug resistance-associated protein 1"/>
    <property type="match status" value="1"/>
</dbReference>
<dbReference type="PROSITE" id="PS50893">
    <property type="entry name" value="ABC_TRANSPORTER_2"/>
    <property type="match status" value="2"/>
</dbReference>
<evidence type="ECO:0000256" key="16">
    <source>
        <dbReference type="SAM" id="Phobius"/>
    </source>
</evidence>
<comment type="function">
    <text evidence="13">Required for mitoribosome formation and stability, and mitochondrial translation.</text>
</comment>
<feature type="transmembrane region" description="Helical" evidence="16">
    <location>
        <begin position="1002"/>
        <end position="1020"/>
    </location>
</feature>
<feature type="transmembrane region" description="Helical" evidence="16">
    <location>
        <begin position="262"/>
        <end position="284"/>
    </location>
</feature>
<name>A0ABD2AFN1_VESSQ</name>
<dbReference type="Pfam" id="PF00664">
    <property type="entry name" value="ABC_membrane"/>
    <property type="match status" value="2"/>
</dbReference>
<dbReference type="Gene3D" id="1.20.1560.10">
    <property type="entry name" value="ABC transporter type 1, transmembrane domain"/>
    <property type="match status" value="2"/>
</dbReference>
<evidence type="ECO:0000256" key="3">
    <source>
        <dbReference type="ARBA" id="ARBA00006242"/>
    </source>
</evidence>
<dbReference type="HAMAP" id="MF_00291_B">
    <property type="entry name" value="Ribosomal_uS2_B"/>
    <property type="match status" value="1"/>
</dbReference>
<evidence type="ECO:0000256" key="4">
    <source>
        <dbReference type="ARBA" id="ARBA00022448"/>
    </source>
</evidence>
<keyword evidence="20" id="KW-1185">Reference proteome</keyword>
<dbReference type="InterPro" id="IPR050173">
    <property type="entry name" value="ABC_transporter_C-like"/>
</dbReference>